<gene>
    <name evidence="1" type="ORF">GGQ65_005391</name>
</gene>
<dbReference type="Proteomes" id="UP000545490">
    <property type="component" value="Unassembled WGS sequence"/>
</dbReference>
<protein>
    <submittedName>
        <fullName evidence="1">Uncharacterized protein</fullName>
    </submittedName>
</protein>
<evidence type="ECO:0000313" key="1">
    <source>
        <dbReference type="EMBL" id="MBB3918060.1"/>
    </source>
</evidence>
<dbReference type="AlphaFoldDB" id="A0A7W6BGN4"/>
<reference evidence="1 2" key="1">
    <citation type="submission" date="2020-08" db="EMBL/GenBank/DDBJ databases">
        <title>Genomic Encyclopedia of Type Strains, Phase IV (KMG-IV): sequencing the most valuable type-strain genomes for metagenomic binning, comparative biology and taxonomic classification.</title>
        <authorList>
            <person name="Goeker M."/>
        </authorList>
    </citation>
    <scope>NUCLEOTIDE SEQUENCE [LARGE SCALE GENOMIC DNA]</scope>
    <source>
        <strain evidence="1 2">DSM 19331</strain>
    </source>
</reference>
<sequence length="99" mass="11012">MLETLSIHSANQIDRISGTQAANKQGTMTSYLTRQKHAKERLGAALQKMNDAIRDVHKSGIDVDISTLTIHTPRGPMVQVDLKTFRAYDAPPVLRLVEE</sequence>
<comment type="caution">
    <text evidence="1">The sequence shown here is derived from an EMBL/GenBank/DDBJ whole genome shotgun (WGS) entry which is preliminary data.</text>
</comment>
<organism evidence="1 2">
    <name type="scientific">Rhizobium fabae</name>
    <dbReference type="NCBI Taxonomy" id="573179"/>
    <lineage>
        <taxon>Bacteria</taxon>
        <taxon>Pseudomonadati</taxon>
        <taxon>Pseudomonadota</taxon>
        <taxon>Alphaproteobacteria</taxon>
        <taxon>Hyphomicrobiales</taxon>
        <taxon>Rhizobiaceae</taxon>
        <taxon>Rhizobium/Agrobacterium group</taxon>
        <taxon>Rhizobium</taxon>
    </lineage>
</organism>
<dbReference type="EMBL" id="JACIDG010000016">
    <property type="protein sequence ID" value="MBB3918060.1"/>
    <property type="molecule type" value="Genomic_DNA"/>
</dbReference>
<name>A0A7W6BGN4_9HYPH</name>
<accession>A0A7W6BGN4</accession>
<evidence type="ECO:0000313" key="2">
    <source>
        <dbReference type="Proteomes" id="UP000545490"/>
    </source>
</evidence>
<dbReference type="RefSeq" id="WP_244604854.1">
    <property type="nucleotide sequence ID" value="NZ_JACIDG010000016.1"/>
</dbReference>
<proteinExistence type="predicted"/>
<dbReference type="GeneID" id="91152418"/>